<sequence>MAYGSRLLPLQGYIFFYIEHVHKIKSSKRDSVWKKLVKFKPKETGCKSHCLSEASCEFAGRRGLEFLSFCNRNRLGAFIFVIAHLHILDLRRLYPFDSLRSLRVTAVAIVYYFIK</sequence>
<dbReference type="HOGENOM" id="CLU_2106679_0_0_9"/>
<reference evidence="1 2" key="1">
    <citation type="submission" date="2010-07" db="EMBL/GenBank/DDBJ databases">
        <authorList>
            <person name="Muzny D."/>
            <person name="Qin X."/>
            <person name="Deng J."/>
            <person name="Jiang H."/>
            <person name="Liu Y."/>
            <person name="Qu J."/>
            <person name="Song X.-Z."/>
            <person name="Zhang L."/>
            <person name="Thornton R."/>
            <person name="Coyle M."/>
            <person name="Francisco L."/>
            <person name="Jackson L."/>
            <person name="Javaid M."/>
            <person name="Korchina V."/>
            <person name="Kovar C."/>
            <person name="Mata R."/>
            <person name="Mathew T."/>
            <person name="Ngo R."/>
            <person name="Nguyen L."/>
            <person name="Nguyen N."/>
            <person name="Okwuonu G."/>
            <person name="Ongeri F."/>
            <person name="Pham C."/>
            <person name="Simmons D."/>
            <person name="Wilczek-Boney K."/>
            <person name="Hale W."/>
            <person name="Jakkamsetti A."/>
            <person name="Pham P."/>
            <person name="Ruth R."/>
            <person name="San Lucas F."/>
            <person name="Warren J."/>
            <person name="Zhang J."/>
            <person name="Zhao Z."/>
            <person name="Zhou C."/>
            <person name="Zhu D."/>
            <person name="Lee S."/>
            <person name="Bess C."/>
            <person name="Blankenburg K."/>
            <person name="Forbes L."/>
            <person name="Fu Q."/>
            <person name="Gubbala S."/>
            <person name="Hirani K."/>
            <person name="Jayaseelan J.C."/>
            <person name="Lara F."/>
            <person name="Munidasa M."/>
            <person name="Palculict T."/>
            <person name="Patil S."/>
            <person name="Pu L.-L."/>
            <person name="Saada N."/>
            <person name="Tang L."/>
            <person name="Weissenberger G."/>
            <person name="Zhu Y."/>
            <person name="Hemphill L."/>
            <person name="Shang Y."/>
            <person name="Youmans B."/>
            <person name="Ayvaz T."/>
            <person name="Ross M."/>
            <person name="Santibanez J."/>
            <person name="Aqrawi P."/>
            <person name="Gross S."/>
            <person name="Joshi V."/>
            <person name="Fowler G."/>
            <person name="Nazareth L."/>
            <person name="Reid J."/>
            <person name="Worley K."/>
            <person name="Petrosino J."/>
            <person name="Highlander S."/>
            <person name="Gibbs R."/>
        </authorList>
    </citation>
    <scope>NUCLEOTIDE SEQUENCE [LARGE SCALE GENOMIC DNA]</scope>
    <source>
        <strain evidence="1 2">ATCC BAA-1640</strain>
    </source>
</reference>
<proteinExistence type="predicted"/>
<organism evidence="1 2">
    <name type="scientific">Peptoniphilus duerdenii ATCC BAA-1640</name>
    <dbReference type="NCBI Taxonomy" id="862517"/>
    <lineage>
        <taxon>Bacteria</taxon>
        <taxon>Bacillati</taxon>
        <taxon>Bacillota</taxon>
        <taxon>Tissierellia</taxon>
        <taxon>Tissierellales</taxon>
        <taxon>Peptoniphilaceae</taxon>
        <taxon>Peptoniphilus</taxon>
    </lineage>
</organism>
<keyword evidence="2" id="KW-1185">Reference proteome</keyword>
<accession>E0NL55</accession>
<dbReference type="Proteomes" id="UP000003280">
    <property type="component" value="Unassembled WGS sequence"/>
</dbReference>
<protein>
    <submittedName>
        <fullName evidence="1">Uncharacterized protein</fullName>
    </submittedName>
</protein>
<dbReference type="AlphaFoldDB" id="E0NL55"/>
<evidence type="ECO:0000313" key="1">
    <source>
        <dbReference type="EMBL" id="EFM25488.1"/>
    </source>
</evidence>
<evidence type="ECO:0000313" key="2">
    <source>
        <dbReference type="Proteomes" id="UP000003280"/>
    </source>
</evidence>
<name>E0NL55_9FIRM</name>
<gene>
    <name evidence="1" type="ORF">HMPREF9225_0894</name>
</gene>
<comment type="caution">
    <text evidence="1">The sequence shown here is derived from an EMBL/GenBank/DDBJ whole genome shotgun (WGS) entry which is preliminary data.</text>
</comment>
<dbReference type="EMBL" id="AEEH01000034">
    <property type="protein sequence ID" value="EFM25488.1"/>
    <property type="molecule type" value="Genomic_DNA"/>
</dbReference>